<keyword evidence="2" id="KW-1185">Reference proteome</keyword>
<dbReference type="OrthoDB" id="2161133at2759"/>
<sequence>MKSVVNKVAVLGCGISGAVCASVLARNGVSVTVFESGRGPGGRMSQRRETTEDGKELFFDHGAPFFNVSDNNVMNLVHEWEARGLVAEWKETFRSFDCISCKFVDTEKDGSGKKYVGVPGMNSICRAMCHEAGVEAKFGITVGRLEWLDDINSWSLISLDGQNLGHFDGVVASDKNAVSPRFTGVTRRPPPLDLSLFPELALKLQDVPVHSCFALMLAFSEPLTSIPVKGISFRNSEVLSWAFCDSSKPGRSATSECWVLHSTAAYAKAVIRETGLQKPSNEALTKVVEELFEEFQNTGLDIPQPFFMKAHRWGSAFPAMKVAGEEKCLWDWKKKLAICGDFCVSPNVEGAVLSGTEAAKKLLEIFSCL</sequence>
<dbReference type="Proteomes" id="UP000189703">
    <property type="component" value="Unplaced"/>
</dbReference>
<protein>
    <submittedName>
        <fullName evidence="3 4">Uncharacterized protein LOC104598324 isoform X1</fullName>
    </submittedName>
</protein>
<dbReference type="GeneID" id="104598324"/>
<organism evidence="2 4">
    <name type="scientific">Nelumbo nucifera</name>
    <name type="common">Sacred lotus</name>
    <dbReference type="NCBI Taxonomy" id="4432"/>
    <lineage>
        <taxon>Eukaryota</taxon>
        <taxon>Viridiplantae</taxon>
        <taxon>Streptophyta</taxon>
        <taxon>Embryophyta</taxon>
        <taxon>Tracheophyta</taxon>
        <taxon>Spermatophyta</taxon>
        <taxon>Magnoliopsida</taxon>
        <taxon>Proteales</taxon>
        <taxon>Nelumbonaceae</taxon>
        <taxon>Nelumbo</taxon>
    </lineage>
</organism>
<dbReference type="PANTHER" id="PTHR16128:SF5">
    <property type="entry name" value="FAD_NAD(P)-BINDING OXIDOREDUCTASE FAMILY PROTEIN"/>
    <property type="match status" value="1"/>
</dbReference>
<gene>
    <name evidence="3 4" type="primary">LOC104598324</name>
</gene>
<name>A0A1U8A9F0_NELNU</name>
<dbReference type="eggNOG" id="ENOG502QQZY">
    <property type="taxonomic scope" value="Eukaryota"/>
</dbReference>
<dbReference type="InterPro" id="IPR002937">
    <property type="entry name" value="Amino_oxidase"/>
</dbReference>
<dbReference type="SUPFAM" id="SSF51905">
    <property type="entry name" value="FAD/NAD(P)-binding domain"/>
    <property type="match status" value="1"/>
</dbReference>
<dbReference type="STRING" id="4432.A0A1U8A9F0"/>
<dbReference type="PANTHER" id="PTHR16128">
    <property type="entry name" value="FAD/NAD(P)-BINDING OXIDOREDUCTASE FAMILY PROTEIN"/>
    <property type="match status" value="1"/>
</dbReference>
<dbReference type="RefSeq" id="XP_010258647.1">
    <property type="nucleotide sequence ID" value="XM_010260345.2"/>
</dbReference>
<evidence type="ECO:0000259" key="1">
    <source>
        <dbReference type="Pfam" id="PF01593"/>
    </source>
</evidence>
<proteinExistence type="predicted"/>
<accession>A0A1U8A9F0</accession>
<feature type="domain" description="Amine oxidase" evidence="1">
    <location>
        <begin position="106"/>
        <end position="362"/>
    </location>
</feature>
<evidence type="ECO:0000313" key="3">
    <source>
        <dbReference type="RefSeq" id="XP_010258646.1"/>
    </source>
</evidence>
<dbReference type="Pfam" id="PF01593">
    <property type="entry name" value="Amino_oxidase"/>
    <property type="match status" value="1"/>
</dbReference>
<dbReference type="KEGG" id="nnu:104598324"/>
<evidence type="ECO:0000313" key="2">
    <source>
        <dbReference type="Proteomes" id="UP000189703"/>
    </source>
</evidence>
<dbReference type="RefSeq" id="XP_010258646.1">
    <property type="nucleotide sequence ID" value="XM_010260344.2"/>
</dbReference>
<dbReference type="Gene3D" id="3.90.660.10">
    <property type="match status" value="1"/>
</dbReference>
<dbReference type="Gene3D" id="3.50.50.60">
    <property type="entry name" value="FAD/NAD(P)-binding domain"/>
    <property type="match status" value="1"/>
</dbReference>
<dbReference type="InterPro" id="IPR036188">
    <property type="entry name" value="FAD/NAD-bd_sf"/>
</dbReference>
<dbReference type="Pfam" id="PF13450">
    <property type="entry name" value="NAD_binding_8"/>
    <property type="match status" value="1"/>
</dbReference>
<dbReference type="AlphaFoldDB" id="A0A1U8A9F0"/>
<reference evidence="3 4" key="1">
    <citation type="submission" date="2025-04" db="UniProtKB">
        <authorList>
            <consortium name="RefSeq"/>
        </authorList>
    </citation>
    <scope>IDENTIFICATION</scope>
</reference>
<dbReference type="GO" id="GO:0016491">
    <property type="term" value="F:oxidoreductase activity"/>
    <property type="evidence" value="ECO:0007669"/>
    <property type="project" value="InterPro"/>
</dbReference>
<dbReference type="OMA" id="QVHRWRY"/>
<evidence type="ECO:0000313" key="4">
    <source>
        <dbReference type="RefSeq" id="XP_010258647.1"/>
    </source>
</evidence>